<dbReference type="SUPFAM" id="SSF50952">
    <property type="entry name" value="Soluble quinoprotein glucose dehydrogenase"/>
    <property type="match status" value="1"/>
</dbReference>
<protein>
    <submittedName>
        <fullName evidence="3">PQQ-dependent sugar dehydrogenase</fullName>
    </submittedName>
</protein>
<feature type="domain" description="Pyrroloquinoline quinone-dependent pyranose dehydrogenase beta-propeller" evidence="2">
    <location>
        <begin position="52"/>
        <end position="239"/>
    </location>
</feature>
<dbReference type="PANTHER" id="PTHR33546:SF1">
    <property type="entry name" value="LARGE, MULTIFUNCTIONAL SECRETED PROTEIN"/>
    <property type="match status" value="1"/>
</dbReference>
<dbReference type="PANTHER" id="PTHR33546">
    <property type="entry name" value="LARGE, MULTIFUNCTIONAL SECRETED PROTEIN-RELATED"/>
    <property type="match status" value="1"/>
</dbReference>
<feature type="transmembrane region" description="Helical" evidence="1">
    <location>
        <begin position="7"/>
        <end position="26"/>
    </location>
</feature>
<dbReference type="SUPFAM" id="SSF46626">
    <property type="entry name" value="Cytochrome c"/>
    <property type="match status" value="1"/>
</dbReference>
<evidence type="ECO:0000313" key="4">
    <source>
        <dbReference type="Proteomes" id="UP001597425"/>
    </source>
</evidence>
<sequence>MNRLLKYTLIFSFSVVAALPLVIFFYPGVSIPWKQLTGSIGTDTATVERQLHTAAGFHVELFAGDLPNARWLAVTRRGDLLVSQPKHGRVSLLTADGDGDGRADGQRVLIDDLTRPHGLFLYEDWLYIAESDSVGRVAFDHSDGRLAGSYRKIVTDLADSGNHWTKTIAMGPDGRVYLTAGSSCNVCVEEDPRRAAMMRFRPDGSNFEIFASGLRNAVGFDWSPKDGALYATDNGRDWLGDDFPPCELNRVEKGGFYGWPYANGDRVPDPDFGVDAGREVQRKIANSIPPVHNFPAHNAPLGITFLRSPTQPADYRDAALVALHGSWNRSVKDGYKVVSLHWDEQGNIRREDFLWGFLGEDRKEVHGRPVAIAEDADGNIYISDDYAGAVYRVAGGDGSSTAPTAAGDKPRMRAPRKPLAIDSGAARRGEELYRRHGCAECHAEQIPLRELSKKYSLQTLADYFDNPTPPMPDYGFSGTQKRALAHYLMSLEAGISSSIDQLPASG</sequence>
<dbReference type="InterPro" id="IPR011042">
    <property type="entry name" value="6-blade_b-propeller_TolB-like"/>
</dbReference>
<gene>
    <name evidence="3" type="ORF">ACFSKX_15625</name>
</gene>
<keyword evidence="1" id="KW-0812">Transmembrane</keyword>
<keyword evidence="1" id="KW-1133">Transmembrane helix</keyword>
<feature type="domain" description="Pyrroloquinoline quinone-dependent pyranose dehydrogenase beta-propeller" evidence="2">
    <location>
        <begin position="286"/>
        <end position="393"/>
    </location>
</feature>
<accession>A0ABW5EEQ5</accession>
<dbReference type="Gene3D" id="1.10.760.10">
    <property type="entry name" value="Cytochrome c-like domain"/>
    <property type="match status" value="1"/>
</dbReference>
<dbReference type="InterPro" id="IPR036909">
    <property type="entry name" value="Cyt_c-like_dom_sf"/>
</dbReference>
<dbReference type="InterPro" id="IPR011041">
    <property type="entry name" value="Quinoprot_gluc/sorb_DH_b-prop"/>
</dbReference>
<proteinExistence type="predicted"/>
<dbReference type="Proteomes" id="UP001597425">
    <property type="component" value="Unassembled WGS sequence"/>
</dbReference>
<keyword evidence="4" id="KW-1185">Reference proteome</keyword>
<evidence type="ECO:0000259" key="2">
    <source>
        <dbReference type="Pfam" id="PF22807"/>
    </source>
</evidence>
<dbReference type="InterPro" id="IPR054539">
    <property type="entry name" value="Beta-prop_PDH"/>
</dbReference>
<evidence type="ECO:0000256" key="1">
    <source>
        <dbReference type="SAM" id="Phobius"/>
    </source>
</evidence>
<comment type="caution">
    <text evidence="3">The sequence shown here is derived from an EMBL/GenBank/DDBJ whole genome shotgun (WGS) entry which is preliminary data.</text>
</comment>
<dbReference type="Pfam" id="PF22807">
    <property type="entry name" value="TrAA12"/>
    <property type="match status" value="2"/>
</dbReference>
<dbReference type="RefSeq" id="WP_265722616.1">
    <property type="nucleotide sequence ID" value="NZ_JAPIVK010000026.1"/>
</dbReference>
<reference evidence="4" key="1">
    <citation type="journal article" date="2019" name="Int. J. Syst. Evol. Microbiol.">
        <title>The Global Catalogue of Microorganisms (GCM) 10K type strain sequencing project: providing services to taxonomists for standard genome sequencing and annotation.</title>
        <authorList>
            <consortium name="The Broad Institute Genomics Platform"/>
            <consortium name="The Broad Institute Genome Sequencing Center for Infectious Disease"/>
            <person name="Wu L."/>
            <person name="Ma J."/>
        </authorList>
    </citation>
    <scope>NUCLEOTIDE SEQUENCE [LARGE SCALE GENOMIC DNA]</scope>
    <source>
        <strain evidence="4">KCTC 12848</strain>
    </source>
</reference>
<evidence type="ECO:0000313" key="3">
    <source>
        <dbReference type="EMBL" id="MFD2311859.1"/>
    </source>
</evidence>
<dbReference type="EMBL" id="JBHUJD010000023">
    <property type="protein sequence ID" value="MFD2311859.1"/>
    <property type="molecule type" value="Genomic_DNA"/>
</dbReference>
<dbReference type="Gene3D" id="2.120.10.30">
    <property type="entry name" value="TolB, C-terminal domain"/>
    <property type="match status" value="1"/>
</dbReference>
<keyword evidence="1" id="KW-0472">Membrane</keyword>
<name>A0ABW5EEQ5_9GAMM</name>
<organism evidence="3 4">
    <name type="scientific">Microbulbifer halophilus</name>
    <dbReference type="NCBI Taxonomy" id="453963"/>
    <lineage>
        <taxon>Bacteria</taxon>
        <taxon>Pseudomonadati</taxon>
        <taxon>Pseudomonadota</taxon>
        <taxon>Gammaproteobacteria</taxon>
        <taxon>Cellvibrionales</taxon>
        <taxon>Microbulbiferaceae</taxon>
        <taxon>Microbulbifer</taxon>
    </lineage>
</organism>